<dbReference type="EMBL" id="KV417590">
    <property type="protein sequence ID" value="KZP16693.1"/>
    <property type="molecule type" value="Genomic_DNA"/>
</dbReference>
<dbReference type="Proteomes" id="UP000076532">
    <property type="component" value="Unassembled WGS sequence"/>
</dbReference>
<dbReference type="AlphaFoldDB" id="A0A166FDL9"/>
<sequence>MGQYFKAINIDKKQVLRFIGGQKLGECLFDASPNNLVGLLTETGAWNGDRIICVGGYVDEDDLPPGCLTDAEEEEVKAADLERRTLHSFASENYSAVRRGDYSAVRRGGHDLDPNTSYALRNLTKHECVFETAACRYGLALHGHRRQVGFGEVLFARISWSSDPSVNMSYNDQFIEKNDTEEDRTKHKGIHRGVWAGDRFDIIPVNEMKLLDGFAEWKDVSDEVAKEIDGIWTCEYGDEYTKELARVTK</sequence>
<protein>
    <submittedName>
        <fullName evidence="1">Uncharacterized protein</fullName>
    </submittedName>
</protein>
<evidence type="ECO:0000313" key="2">
    <source>
        <dbReference type="Proteomes" id="UP000076532"/>
    </source>
</evidence>
<keyword evidence="2" id="KW-1185">Reference proteome</keyword>
<reference evidence="1 2" key="1">
    <citation type="journal article" date="2016" name="Mol. Biol. Evol.">
        <title>Comparative Genomics of Early-Diverging Mushroom-Forming Fungi Provides Insights into the Origins of Lignocellulose Decay Capabilities.</title>
        <authorList>
            <person name="Nagy L.G."/>
            <person name="Riley R."/>
            <person name="Tritt A."/>
            <person name="Adam C."/>
            <person name="Daum C."/>
            <person name="Floudas D."/>
            <person name="Sun H."/>
            <person name="Yadav J.S."/>
            <person name="Pangilinan J."/>
            <person name="Larsson K.H."/>
            <person name="Matsuura K."/>
            <person name="Barry K."/>
            <person name="Labutti K."/>
            <person name="Kuo R."/>
            <person name="Ohm R.A."/>
            <person name="Bhattacharya S.S."/>
            <person name="Shirouzu T."/>
            <person name="Yoshinaga Y."/>
            <person name="Martin F.M."/>
            <person name="Grigoriev I.V."/>
            <person name="Hibbett D.S."/>
        </authorList>
    </citation>
    <scope>NUCLEOTIDE SEQUENCE [LARGE SCALE GENOMIC DNA]</scope>
    <source>
        <strain evidence="1 2">CBS 109695</strain>
    </source>
</reference>
<gene>
    <name evidence="1" type="ORF">FIBSPDRAFT_865664</name>
</gene>
<name>A0A166FDL9_9AGAM</name>
<evidence type="ECO:0000313" key="1">
    <source>
        <dbReference type="EMBL" id="KZP16693.1"/>
    </source>
</evidence>
<dbReference type="OrthoDB" id="2588098at2759"/>
<proteinExistence type="predicted"/>
<accession>A0A166FDL9</accession>
<organism evidence="1 2">
    <name type="scientific">Athelia psychrophila</name>
    <dbReference type="NCBI Taxonomy" id="1759441"/>
    <lineage>
        <taxon>Eukaryota</taxon>
        <taxon>Fungi</taxon>
        <taxon>Dikarya</taxon>
        <taxon>Basidiomycota</taxon>
        <taxon>Agaricomycotina</taxon>
        <taxon>Agaricomycetes</taxon>
        <taxon>Agaricomycetidae</taxon>
        <taxon>Atheliales</taxon>
        <taxon>Atheliaceae</taxon>
        <taxon>Athelia</taxon>
    </lineage>
</organism>